<dbReference type="Pfam" id="PF00168">
    <property type="entry name" value="C2"/>
    <property type="match status" value="2"/>
</dbReference>
<dbReference type="Pfam" id="PF25669">
    <property type="entry name" value="SMP_MUG190-like"/>
    <property type="match status" value="1"/>
</dbReference>
<dbReference type="VEuPathDB" id="MicrosporidiaDB:ECU01_1250"/>
<keyword evidence="2" id="KW-0813">Transport</keyword>
<dbReference type="InterPro" id="IPR031468">
    <property type="entry name" value="SMP_LBD"/>
</dbReference>
<dbReference type="VEuPathDB" id="MicrosporidiaDB:M970_011110"/>
<dbReference type="InterPro" id="IPR035892">
    <property type="entry name" value="C2_domain_sf"/>
</dbReference>
<comment type="subcellular location">
    <subcellularLocation>
        <location evidence="1">Membrane</location>
    </subcellularLocation>
</comment>
<dbReference type="CDD" id="cd00030">
    <property type="entry name" value="C2"/>
    <property type="match status" value="1"/>
</dbReference>
<evidence type="ECO:0000259" key="7">
    <source>
        <dbReference type="PROSITE" id="PS50004"/>
    </source>
</evidence>
<dbReference type="InterPro" id="IPR052455">
    <property type="entry name" value="Tricalbin_domain"/>
</dbReference>
<evidence type="ECO:0000256" key="4">
    <source>
        <dbReference type="ARBA" id="ARBA00023121"/>
    </source>
</evidence>
<feature type="transmembrane region" description="Helical" evidence="6">
    <location>
        <begin position="80"/>
        <end position="96"/>
    </location>
</feature>
<dbReference type="PROSITE" id="PS51847">
    <property type="entry name" value="SMP"/>
    <property type="match status" value="1"/>
</dbReference>
<dbReference type="PANTHER" id="PTHR46980:SF2">
    <property type="entry name" value="TRICALBIN-1-RELATED"/>
    <property type="match status" value="1"/>
</dbReference>
<gene>
    <name evidence="9" type="ORF">ECU01_1250</name>
</gene>
<dbReference type="SUPFAM" id="SSF49562">
    <property type="entry name" value="C2 domain (Calcium/lipid-binding domain, CaLB)"/>
    <property type="match status" value="2"/>
</dbReference>
<dbReference type="AlphaFoldDB" id="M1JKJ2"/>
<dbReference type="InterPro" id="IPR000008">
    <property type="entry name" value="C2_dom"/>
</dbReference>
<evidence type="ECO:0000256" key="1">
    <source>
        <dbReference type="ARBA" id="ARBA00004370"/>
    </source>
</evidence>
<dbReference type="VEuPathDB" id="MicrosporidiaDB:AEWQ_011080"/>
<keyword evidence="4" id="KW-0446">Lipid-binding</keyword>
<name>M1JKJ2_ENCCN</name>
<evidence type="ECO:0000259" key="8">
    <source>
        <dbReference type="PROSITE" id="PS51847"/>
    </source>
</evidence>
<dbReference type="SMART" id="SM00239">
    <property type="entry name" value="C2"/>
    <property type="match status" value="2"/>
</dbReference>
<dbReference type="PROSITE" id="PS50004">
    <property type="entry name" value="C2"/>
    <property type="match status" value="1"/>
</dbReference>
<keyword evidence="6" id="KW-1133">Transmembrane helix</keyword>
<proteinExistence type="predicted"/>
<dbReference type="GO" id="GO:0008289">
    <property type="term" value="F:lipid binding"/>
    <property type="evidence" value="ECO:0007669"/>
    <property type="project" value="UniProtKB-KW"/>
</dbReference>
<keyword evidence="6" id="KW-0812">Transmembrane</keyword>
<feature type="domain" description="C2" evidence="7">
    <location>
        <begin position="860"/>
        <end position="978"/>
    </location>
</feature>
<evidence type="ECO:0000256" key="2">
    <source>
        <dbReference type="ARBA" id="ARBA00022448"/>
    </source>
</evidence>
<evidence type="ECO:0000256" key="6">
    <source>
        <dbReference type="SAM" id="Phobius"/>
    </source>
</evidence>
<evidence type="ECO:0000313" key="9">
    <source>
        <dbReference type="EMBL" id="AGE96004.1"/>
    </source>
</evidence>
<dbReference type="EMBL" id="KC513612">
    <property type="protein sequence ID" value="AGE96004.1"/>
    <property type="molecule type" value="Genomic_DNA"/>
</dbReference>
<dbReference type="CDD" id="cd21678">
    <property type="entry name" value="SMP_TCB"/>
    <property type="match status" value="1"/>
</dbReference>
<reference evidence="9" key="1">
    <citation type="journal article" date="2013" name="Eukaryot. Cell">
        <title>Extremely Reduced Levels of Heterozygosity in the Vertebrate Pathogen Encephalitozoon cuniculi.</title>
        <authorList>
            <person name="Selman M."/>
            <person name="Sak B."/>
            <person name="Kvac M."/>
            <person name="Farinelli L."/>
            <person name="Weiss L.M."/>
            <person name="Corradi N."/>
        </authorList>
    </citation>
    <scope>NUCLEOTIDE SEQUENCE</scope>
</reference>
<dbReference type="Gene3D" id="2.60.40.150">
    <property type="entry name" value="C2 domain"/>
    <property type="match status" value="2"/>
</dbReference>
<sequence length="1018" mass="115987">MEELSTTSNRREKLSKPLLPEDIPRMVTGPQLKIPERSVEEFQDILDMEPKEGLFFYIRIPGLIFVGSVAGYIIGKTGLSVVNLFFVGYVIFFVYNRKIERFTRSLKSLVYHSARQEKARNNGETVEWLNYIVKKFWEVGEPVISAQVYQQVNNELLKVTPPFLNGLRLTEFTLGSRSPFIEGISYISMDGNTLAIEIDVAFVPLEISRDVVNYLENDSKNWNSKIQLSARVGTRNGIGINLPILVKELFFKGRVRVVANLFSKNVFIKDVEVCLMDSPEFDFTLVPLKMVDIMDVPGLSRWIRGIINSTLATTIVNPSSITIDVDHISKDKGKTIGVVCLQILSLENEDEERLTVEIDIDGRVEYQTRYGGGKEIVYNEHFYIPIENVDSRIGLSLRSESRKTRRRNGSIFLKNLPLDRIEESVKNELYEPKRTFFNKARLVKDEQTYSFINTNLQFYPIQKERSNSGIVKMALIGIEDLRGNKASKAYTYSTFCTVIVSPINREEASIPTGFIENTVSVTAMMVSGIINTTGSVITNIIPGLETTTTRLLPSSKNTFYVFESKRIFGTNSPIYNESFTFFCRDIQADVVSICVMNDKTNEVIGRVSIPVRDIHFNKKEKYKLNDAHSGRMELSFTIDYVDMVDKVTRFINYERMLKISVDSMNEKGVYYAIFETSTDCFRMETFTSALPIKRTIYVPVQAQDTLKFRLYKETINGDVFIGEDRISCRPCDGLRKEAFLLDEQISLTLSIEEEALRDYSGAPEDKGNVKVIQAKFGRFYGHSQEMFFEFSNKYGMIGASGFTRSGKLNDTFTFISGCEEIYAVVKSGNQMTNSTLGQCVVPKRALNERVVLNEHGLSVDMEVKIQGCSYKPTSMLKAGYLEVYIKNGSNIRSVTQNPIDTYCKILVNETKVYTTKPVRRNSHPVFNESFIMEIDKTKDIFGVQICDYNVSERNALLYYTEFSLHNLSEGFSEMEFGLFDGKTFQSVDSTIRIGFNFCADHKSLKIRKRGILSDFFGF</sequence>
<dbReference type="GO" id="GO:0016020">
    <property type="term" value="C:membrane"/>
    <property type="evidence" value="ECO:0007669"/>
    <property type="project" value="UniProtKB-SubCell"/>
</dbReference>
<protein>
    <submittedName>
        <fullName evidence="9">Uncharacterized protein</fullName>
    </submittedName>
</protein>
<feature type="transmembrane region" description="Helical" evidence="6">
    <location>
        <begin position="54"/>
        <end position="74"/>
    </location>
</feature>
<dbReference type="GO" id="GO:0006869">
    <property type="term" value="P:lipid transport"/>
    <property type="evidence" value="ECO:0007669"/>
    <property type="project" value="UniProtKB-KW"/>
</dbReference>
<evidence type="ECO:0000256" key="5">
    <source>
        <dbReference type="ARBA" id="ARBA00023136"/>
    </source>
</evidence>
<organism evidence="9">
    <name type="scientific">Encephalitozoon cuniculi</name>
    <name type="common">Microsporidian parasite</name>
    <dbReference type="NCBI Taxonomy" id="6035"/>
    <lineage>
        <taxon>Eukaryota</taxon>
        <taxon>Fungi</taxon>
        <taxon>Fungi incertae sedis</taxon>
        <taxon>Microsporidia</taxon>
        <taxon>Unikaryonidae</taxon>
        <taxon>Encephalitozoon</taxon>
    </lineage>
</organism>
<keyword evidence="5 6" id="KW-0472">Membrane</keyword>
<dbReference type="VEuPathDB" id="MicrosporidiaDB:AEWR_011110"/>
<evidence type="ECO:0000256" key="3">
    <source>
        <dbReference type="ARBA" id="ARBA00023055"/>
    </source>
</evidence>
<dbReference type="VEuPathDB" id="MicrosporidiaDB:AEWD_011110"/>
<accession>M1JKJ2</accession>
<feature type="domain" description="SMP-LTD" evidence="8">
    <location>
        <begin position="122"/>
        <end position="326"/>
    </location>
</feature>
<dbReference type="PANTHER" id="PTHR46980">
    <property type="entry name" value="TRICALBIN-1-RELATED"/>
    <property type="match status" value="1"/>
</dbReference>
<keyword evidence="3" id="KW-0445">Lipid transport</keyword>